<evidence type="ECO:0000259" key="7">
    <source>
        <dbReference type="PROSITE" id="PS50262"/>
    </source>
</evidence>
<keyword evidence="3 6" id="KW-1133">Transmembrane helix</keyword>
<feature type="transmembrane region" description="Helical" evidence="6">
    <location>
        <begin position="274"/>
        <end position="294"/>
    </location>
</feature>
<dbReference type="Gene3D" id="1.20.1070.10">
    <property type="entry name" value="Rhodopsin 7-helix transmembrane proteins"/>
    <property type="match status" value="1"/>
</dbReference>
<evidence type="ECO:0000256" key="6">
    <source>
        <dbReference type="SAM" id="Phobius"/>
    </source>
</evidence>
<keyword evidence="5" id="KW-0807">Transducer</keyword>
<keyword evidence="4 6" id="KW-0472">Membrane</keyword>
<dbReference type="CDD" id="cd00637">
    <property type="entry name" value="7tm_classA_rhodopsin-like"/>
    <property type="match status" value="1"/>
</dbReference>
<evidence type="ECO:0000256" key="1">
    <source>
        <dbReference type="ARBA" id="ARBA00004370"/>
    </source>
</evidence>
<evidence type="ECO:0000256" key="3">
    <source>
        <dbReference type="ARBA" id="ARBA00022989"/>
    </source>
</evidence>
<dbReference type="PROSITE" id="PS50262">
    <property type="entry name" value="G_PROTEIN_RECEP_F1_2"/>
    <property type="match status" value="1"/>
</dbReference>
<feature type="transmembrane region" description="Helical" evidence="6">
    <location>
        <begin position="210"/>
        <end position="238"/>
    </location>
</feature>
<name>A0A0K0PUT0_PLADU</name>
<feature type="transmembrane region" description="Helical" evidence="6">
    <location>
        <begin position="48"/>
        <end position="69"/>
    </location>
</feature>
<accession>A0A0K0PUT0</accession>
<keyword evidence="5 8" id="KW-0675">Receptor</keyword>
<dbReference type="PANTHER" id="PTHR45698">
    <property type="entry name" value="TRACE AMINE-ASSOCIATED RECEPTOR 19N-RELATED"/>
    <property type="match status" value="1"/>
</dbReference>
<dbReference type="PROSITE" id="PS00237">
    <property type="entry name" value="G_PROTEIN_RECEP_F1_1"/>
    <property type="match status" value="1"/>
</dbReference>
<reference evidence="8" key="1">
    <citation type="journal article" date="2015" name="Cell Rep.">
        <title>Large-Scale Combinatorial Deorphanization of Platynereis Neuropeptide GPCRs.</title>
        <authorList>
            <person name="Bauknecht P.M."/>
            <person name="Jekely G."/>
        </authorList>
    </citation>
    <scope>NUCLEOTIDE SEQUENCE</scope>
</reference>
<evidence type="ECO:0000256" key="4">
    <source>
        <dbReference type="ARBA" id="ARBA00023136"/>
    </source>
</evidence>
<dbReference type="GO" id="GO:0016020">
    <property type="term" value="C:membrane"/>
    <property type="evidence" value="ECO:0007669"/>
    <property type="project" value="UniProtKB-SubCell"/>
</dbReference>
<protein>
    <submittedName>
        <fullName evidence="8">Orphan G-protein coupled receptor 21</fullName>
    </submittedName>
</protein>
<dbReference type="InterPro" id="IPR000276">
    <property type="entry name" value="GPCR_Rhodpsn"/>
</dbReference>
<feature type="transmembrane region" description="Helical" evidence="6">
    <location>
        <begin position="81"/>
        <end position="102"/>
    </location>
</feature>
<dbReference type="SMART" id="SM01381">
    <property type="entry name" value="7TM_GPCR_Srsx"/>
    <property type="match status" value="1"/>
</dbReference>
<sequence length="376" mass="41751">MDAAVSMVMALDNNSMDLQDGGQDGLQDVSTIAMMPDEGGSSIPTDRIPFVVFGCVGIIGNLIVILTLGSKYELRRKIINMFVINQSIVDMLASLTLMLFAITLPSDRKSIGISGEFYCKLWVSAVLLWSLYVTSTYNILGMTVERYLKIVHPFWYKRFYHKRHAIIGIALAWGFSFAFNFALTVPTTVIDEDYNCLSMGKWPSITHARAAGIITVIVELFIPLIILILCYGGIVVMLRRNMDTTTSDNLAASGASQQRDKTINAAYRNTIKTLALVAIVYVICWTGNQVYFLMYNLGYNLCWCGPIYIIETNLVNANSCLNPFIYAFTYNDFKKRFRAIIGLKQQDSGGSVSGTTKVTSVSQSVEMSTSNNKASE</sequence>
<dbReference type="PANTHER" id="PTHR45698:SF1">
    <property type="entry name" value="TRACE AMINE-ASSOCIATED RECEPTOR 13C-LIKE"/>
    <property type="match status" value="1"/>
</dbReference>
<proteinExistence type="evidence at transcript level"/>
<dbReference type="Pfam" id="PF00001">
    <property type="entry name" value="7tm_1"/>
    <property type="match status" value="1"/>
</dbReference>
<dbReference type="InterPro" id="IPR017452">
    <property type="entry name" value="GPCR_Rhodpsn_7TM"/>
</dbReference>
<dbReference type="GO" id="GO:0004930">
    <property type="term" value="F:G protein-coupled receptor activity"/>
    <property type="evidence" value="ECO:0007669"/>
    <property type="project" value="UniProtKB-KW"/>
</dbReference>
<feature type="domain" description="G-protein coupled receptors family 1 profile" evidence="7">
    <location>
        <begin position="60"/>
        <end position="326"/>
    </location>
</feature>
<dbReference type="PRINTS" id="PR00237">
    <property type="entry name" value="GPCRRHODOPSN"/>
</dbReference>
<dbReference type="SUPFAM" id="SSF81321">
    <property type="entry name" value="Family A G protein-coupled receptor-like"/>
    <property type="match status" value="1"/>
</dbReference>
<organism evidence="8">
    <name type="scientific">Platynereis dumerilii</name>
    <name type="common">Dumeril's clam worm</name>
    <dbReference type="NCBI Taxonomy" id="6359"/>
    <lineage>
        <taxon>Eukaryota</taxon>
        <taxon>Metazoa</taxon>
        <taxon>Spiralia</taxon>
        <taxon>Lophotrochozoa</taxon>
        <taxon>Annelida</taxon>
        <taxon>Polychaeta</taxon>
        <taxon>Errantia</taxon>
        <taxon>Phyllodocida</taxon>
        <taxon>Nereididae</taxon>
        <taxon>Platynereis</taxon>
    </lineage>
</organism>
<feature type="transmembrane region" description="Helical" evidence="6">
    <location>
        <begin position="165"/>
        <end position="190"/>
    </location>
</feature>
<evidence type="ECO:0000256" key="5">
    <source>
        <dbReference type="RuleBase" id="RU000688"/>
    </source>
</evidence>
<dbReference type="AlphaFoldDB" id="A0A0K0PUT0"/>
<comment type="subcellular location">
    <subcellularLocation>
        <location evidence="1">Membrane</location>
    </subcellularLocation>
</comment>
<dbReference type="EMBL" id="KP293968">
    <property type="protein sequence ID" value="AKQ63022.1"/>
    <property type="molecule type" value="mRNA"/>
</dbReference>
<evidence type="ECO:0000313" key="8">
    <source>
        <dbReference type="EMBL" id="AKQ63022.1"/>
    </source>
</evidence>
<keyword evidence="2 5" id="KW-0812">Transmembrane</keyword>
<keyword evidence="5" id="KW-0297">G-protein coupled receptor</keyword>
<feature type="transmembrane region" description="Helical" evidence="6">
    <location>
        <begin position="122"/>
        <end position="144"/>
    </location>
</feature>
<evidence type="ECO:0000256" key="2">
    <source>
        <dbReference type="ARBA" id="ARBA00022692"/>
    </source>
</evidence>
<comment type="similarity">
    <text evidence="5">Belongs to the G-protein coupled receptor 1 family.</text>
</comment>